<dbReference type="Gene3D" id="3.30.450.40">
    <property type="match status" value="2"/>
</dbReference>
<dbReference type="KEGG" id="sus:Acid_2206"/>
<sequence>MQATRKASVRFRERSELLDFLLEVSASITQTLDLDQLLANVAEMVQKVLPYDLFAILLYSERRRDLRIRYAVGHRDDVVRNLSIAEGEGITGTAAARREPVLVSDVRNDPRYLNTVDAVRTELAVPMTARGKLVGVIDLQSTRVDAYTEYDRALMRLIAARVSIAIDNARLYRRADRQNRTLKTLANISREFSSILDLNELLSKIASTMHDLIAYDAFSILSVDHEAKALKHLFSIRYDKRVNIDNVPLGKGLTGAAAESREVVRVHDTAKDPRYIASHADIRSEVAVPLILQDRVVGVMDLESDRVGYFNDDQVRTLALLAPQVASSVENARLYAELAQRERRMEQDLEAARELQRILLPDAAPEIAGLEAAVRLRPAREISGDIYDIFEQREGQTVIAMGDVSGKGAAAALYGGLMSGLLRTLAPRRPRPAELMKALNDALVERKVEARYVTLGVMLWDASTRRIVMANAGALPPMICRGTEILKIRVEGVPLGLLESREYEEVTFQAEPGDTIVLYSDGITDHVNAAGTEFGRGRLAQIVRAHCGGTADGLILKIFEELDKFSKVAFDDQSIFVMKVL</sequence>
<evidence type="ECO:0000259" key="2">
    <source>
        <dbReference type="SMART" id="SM00065"/>
    </source>
</evidence>
<dbReference type="InterPro" id="IPR036457">
    <property type="entry name" value="PPM-type-like_dom_sf"/>
</dbReference>
<evidence type="ECO:0000313" key="4">
    <source>
        <dbReference type="EMBL" id="ABJ83196.1"/>
    </source>
</evidence>
<dbReference type="PANTHER" id="PTHR43156">
    <property type="entry name" value="STAGE II SPORULATION PROTEIN E-RELATED"/>
    <property type="match status" value="1"/>
</dbReference>
<organism evidence="4">
    <name type="scientific">Solibacter usitatus (strain Ellin6076)</name>
    <dbReference type="NCBI Taxonomy" id="234267"/>
    <lineage>
        <taxon>Bacteria</taxon>
        <taxon>Pseudomonadati</taxon>
        <taxon>Acidobacteriota</taxon>
        <taxon>Terriglobia</taxon>
        <taxon>Bryobacterales</taxon>
        <taxon>Solibacteraceae</taxon>
        <taxon>Candidatus Solibacter</taxon>
    </lineage>
</organism>
<dbReference type="InterPro" id="IPR003018">
    <property type="entry name" value="GAF"/>
</dbReference>
<dbReference type="eggNOG" id="COG2208">
    <property type="taxonomic scope" value="Bacteria"/>
</dbReference>
<accession>Q025X3</accession>
<dbReference type="EMBL" id="CP000473">
    <property type="protein sequence ID" value="ABJ83196.1"/>
    <property type="molecule type" value="Genomic_DNA"/>
</dbReference>
<dbReference type="InterPro" id="IPR001932">
    <property type="entry name" value="PPM-type_phosphatase-like_dom"/>
</dbReference>
<dbReference type="Pfam" id="PF07228">
    <property type="entry name" value="SpoIIE"/>
    <property type="match status" value="1"/>
</dbReference>
<dbReference type="InterPro" id="IPR029016">
    <property type="entry name" value="GAF-like_dom_sf"/>
</dbReference>
<dbReference type="OrthoDB" id="311592at2"/>
<dbReference type="HOGENOM" id="CLU_000445_43_6_0"/>
<feature type="domain" description="PPM-type phosphatase" evidence="3">
    <location>
        <begin position="367"/>
        <end position="580"/>
    </location>
</feature>
<dbReference type="Pfam" id="PF13185">
    <property type="entry name" value="GAF_2"/>
    <property type="match status" value="1"/>
</dbReference>
<protein>
    <submittedName>
        <fullName evidence="4">Serine phosphatase</fullName>
    </submittedName>
</protein>
<dbReference type="SMART" id="SM00331">
    <property type="entry name" value="PP2C_SIG"/>
    <property type="match status" value="1"/>
</dbReference>
<dbReference type="STRING" id="234267.Acid_2206"/>
<gene>
    <name evidence="4" type="ordered locus">Acid_2206</name>
</gene>
<dbReference type="PANTHER" id="PTHR43156:SF2">
    <property type="entry name" value="STAGE II SPORULATION PROTEIN E"/>
    <property type="match status" value="1"/>
</dbReference>
<reference evidence="4" key="1">
    <citation type="submission" date="2006-10" db="EMBL/GenBank/DDBJ databases">
        <title>Complete sequence of Solibacter usitatus Ellin6076.</title>
        <authorList>
            <consortium name="US DOE Joint Genome Institute"/>
            <person name="Copeland A."/>
            <person name="Lucas S."/>
            <person name="Lapidus A."/>
            <person name="Barry K."/>
            <person name="Detter J.C."/>
            <person name="Glavina del Rio T."/>
            <person name="Hammon N."/>
            <person name="Israni S."/>
            <person name="Dalin E."/>
            <person name="Tice H."/>
            <person name="Pitluck S."/>
            <person name="Thompson L.S."/>
            <person name="Brettin T."/>
            <person name="Bruce D."/>
            <person name="Han C."/>
            <person name="Tapia R."/>
            <person name="Gilna P."/>
            <person name="Schmutz J."/>
            <person name="Larimer F."/>
            <person name="Land M."/>
            <person name="Hauser L."/>
            <person name="Kyrpides N."/>
            <person name="Mikhailova N."/>
            <person name="Janssen P.H."/>
            <person name="Kuske C.R."/>
            <person name="Richardson P."/>
        </authorList>
    </citation>
    <scope>NUCLEOTIDE SEQUENCE</scope>
    <source>
        <strain evidence="4">Ellin6076</strain>
    </source>
</reference>
<evidence type="ECO:0000259" key="3">
    <source>
        <dbReference type="SMART" id="SM00331"/>
    </source>
</evidence>
<dbReference type="SUPFAM" id="SSF55781">
    <property type="entry name" value="GAF domain-like"/>
    <property type="match status" value="2"/>
</dbReference>
<dbReference type="GO" id="GO:0016791">
    <property type="term" value="F:phosphatase activity"/>
    <property type="evidence" value="ECO:0007669"/>
    <property type="project" value="TreeGrafter"/>
</dbReference>
<evidence type="ECO:0000256" key="1">
    <source>
        <dbReference type="ARBA" id="ARBA00022801"/>
    </source>
</evidence>
<feature type="domain" description="GAF" evidence="2">
    <location>
        <begin position="197"/>
        <end position="339"/>
    </location>
</feature>
<keyword evidence="1" id="KW-0378">Hydrolase</keyword>
<dbReference type="AlphaFoldDB" id="Q025X3"/>
<dbReference type="InParanoid" id="Q025X3"/>
<dbReference type="SUPFAM" id="SSF81606">
    <property type="entry name" value="PP2C-like"/>
    <property type="match status" value="1"/>
</dbReference>
<dbReference type="SMART" id="SM00065">
    <property type="entry name" value="GAF"/>
    <property type="match status" value="2"/>
</dbReference>
<dbReference type="Pfam" id="PF01590">
    <property type="entry name" value="GAF"/>
    <property type="match status" value="1"/>
</dbReference>
<name>Q025X3_SOLUE</name>
<proteinExistence type="predicted"/>
<dbReference type="InterPro" id="IPR052016">
    <property type="entry name" value="Bact_Sigma-Reg"/>
</dbReference>
<dbReference type="eggNOG" id="COG2203">
    <property type="taxonomic scope" value="Bacteria"/>
</dbReference>
<dbReference type="Gene3D" id="3.60.40.10">
    <property type="entry name" value="PPM-type phosphatase domain"/>
    <property type="match status" value="1"/>
</dbReference>
<feature type="domain" description="GAF" evidence="2">
    <location>
        <begin position="33"/>
        <end position="176"/>
    </location>
</feature>